<evidence type="ECO:0000313" key="2">
    <source>
        <dbReference type="Proteomes" id="UP001057452"/>
    </source>
</evidence>
<dbReference type="EMBL" id="CM043798">
    <property type="protein sequence ID" value="KAI4814448.1"/>
    <property type="molecule type" value="Genomic_DNA"/>
</dbReference>
<comment type="caution">
    <text evidence="1">The sequence shown here is derived from an EMBL/GenBank/DDBJ whole genome shotgun (WGS) entry which is preliminary data.</text>
</comment>
<evidence type="ECO:0000313" key="1">
    <source>
        <dbReference type="EMBL" id="KAI4814448.1"/>
    </source>
</evidence>
<accession>A0ACB9WL89</accession>
<protein>
    <submittedName>
        <fullName evidence="1">Uncharacterized protein</fullName>
    </submittedName>
</protein>
<sequence>MSQAVDRNKVFKSTRVRTSLKNDECWIQRAKQEKKEEELASTDQAVESRPSPARLSSYVLSTVKRFEAVDSPPSTTLQTAPSEGDSANHANGEVIPPKDAQPEGSTVGPTDDAKNQAPTEELNVEAQVETSVANTNAENKDENVAENKANVEPIDVVAELHFAERIQNDEALTVSSTQGIPEAVSDVKIAEQSVANATAEIKEDQADATIEQPKIELDEPRVATDAPSEDPAAETSAAARTEESKGITEVPEAPVVKLKPDEQPSIETESANVTHLEGGGAKSTAQTAKESCEKGLPEQAAEVVEAVAEDVENEALAEAAVKSPTDGPAVTDAAGEGSQEPAAVEVVEVVAEAAVESSPEAAAVTDAAGEESVTQVSVKTDLVAESISEVPAQSAAETEQAAVEVEAVTEVSSDTSDVVNATPGEVAAVQDIVEAVAEVAVESSPETPAVTIVAGTEAPLQVRVEQVPDVVADAVSESPTKAETAVKSVECEVKSAPLAETVTELNIEDALLEPVPALEDVQDKSTDSPVEQSKALDVEHPKTEAAPEPQDDQNQNSYKANRKTNVCSYCDKSIDGNVKLFFNEPVMTCHPDCLKCGVCAMALGDLLTPIFLHGQVIHCGGCFHKTLVI</sequence>
<organism evidence="1 2">
    <name type="scientific">Chaenocephalus aceratus</name>
    <name type="common">Blackfin icefish</name>
    <name type="synonym">Chaenichthys aceratus</name>
    <dbReference type="NCBI Taxonomy" id="36190"/>
    <lineage>
        <taxon>Eukaryota</taxon>
        <taxon>Metazoa</taxon>
        <taxon>Chordata</taxon>
        <taxon>Craniata</taxon>
        <taxon>Vertebrata</taxon>
        <taxon>Euteleostomi</taxon>
        <taxon>Actinopterygii</taxon>
        <taxon>Neopterygii</taxon>
        <taxon>Teleostei</taxon>
        <taxon>Neoteleostei</taxon>
        <taxon>Acanthomorphata</taxon>
        <taxon>Eupercaria</taxon>
        <taxon>Perciformes</taxon>
        <taxon>Notothenioidei</taxon>
        <taxon>Channichthyidae</taxon>
        <taxon>Chaenocephalus</taxon>
    </lineage>
</organism>
<reference evidence="1" key="1">
    <citation type="submission" date="2022-05" db="EMBL/GenBank/DDBJ databases">
        <title>Chromosome-level genome of Chaenocephalus aceratus.</title>
        <authorList>
            <person name="Park H."/>
        </authorList>
    </citation>
    <scope>NUCLEOTIDE SEQUENCE</scope>
    <source>
        <strain evidence="1">KU_202001</strain>
    </source>
</reference>
<dbReference type="Proteomes" id="UP001057452">
    <property type="component" value="Chromosome 14"/>
</dbReference>
<proteinExistence type="predicted"/>
<gene>
    <name evidence="1" type="ORF">KUCAC02_003644</name>
</gene>
<keyword evidence="2" id="KW-1185">Reference proteome</keyword>
<name>A0ACB9WL89_CHAAC</name>